<dbReference type="RefSeq" id="WP_212814290.1">
    <property type="nucleotide sequence ID" value="NZ_AP024329.1"/>
</dbReference>
<gene>
    <name evidence="6" type="ORF">ERHA53_22260</name>
</gene>
<evidence type="ECO:0000256" key="3">
    <source>
        <dbReference type="ARBA" id="ARBA00023136"/>
    </source>
</evidence>
<evidence type="ECO:0000256" key="1">
    <source>
        <dbReference type="ARBA" id="ARBA00022475"/>
    </source>
</evidence>
<name>A0ABN6DJB6_ERWRD</name>
<evidence type="ECO:0000256" key="5">
    <source>
        <dbReference type="ARBA" id="ARBA00023288"/>
    </source>
</evidence>
<proteinExistence type="predicted"/>
<dbReference type="PROSITE" id="PS51257">
    <property type="entry name" value="PROKAR_LIPOPROTEIN"/>
    <property type="match status" value="1"/>
</dbReference>
<organism evidence="6 7">
    <name type="scientific">Erwinia rhapontici</name>
    <name type="common">Pectobacterium rhapontici</name>
    <dbReference type="NCBI Taxonomy" id="55212"/>
    <lineage>
        <taxon>Bacteria</taxon>
        <taxon>Pseudomonadati</taxon>
        <taxon>Pseudomonadota</taxon>
        <taxon>Gammaproteobacteria</taxon>
        <taxon>Enterobacterales</taxon>
        <taxon>Erwiniaceae</taxon>
        <taxon>Erwinia</taxon>
    </lineage>
</organism>
<evidence type="ECO:0008006" key="8">
    <source>
        <dbReference type="Google" id="ProtNLM"/>
    </source>
</evidence>
<dbReference type="Pfam" id="PF06788">
    <property type="entry name" value="UPF0257"/>
    <property type="match status" value="1"/>
</dbReference>
<keyword evidence="3" id="KW-0472">Membrane</keyword>
<evidence type="ECO:0000313" key="6">
    <source>
        <dbReference type="EMBL" id="BCQ34883.1"/>
    </source>
</evidence>
<dbReference type="EMBL" id="AP024329">
    <property type="protein sequence ID" value="BCQ34883.1"/>
    <property type="molecule type" value="Genomic_DNA"/>
</dbReference>
<protein>
    <recommendedName>
        <fullName evidence="8">YD repeat-containing protein</fullName>
    </recommendedName>
</protein>
<keyword evidence="7" id="KW-1185">Reference proteome</keyword>
<sequence length="240" mass="26454">MDKIKTTIALLLPVLLLAGCKKEEDEGISLKIKNLSFLYQFESIPGKIKSTHQTIFDANGEKRYDGVFNFDKDGCVTDFDVTNLDVGNISVRREKNQLVGEENGKPVVLTLDSKCNVQSKTSGNFTIDIRYNDSGLISGLSSTQSDYRVELTYDSLGRLVAQHAFSGDRPISEGVQKYASDAGDKPSDAVTISKTAEGTRETTTRCDYQQGVPVTCRFTLKTTPGDKVVERHAQLATTFY</sequence>
<accession>A0ABN6DJB6</accession>
<evidence type="ECO:0000256" key="2">
    <source>
        <dbReference type="ARBA" id="ARBA00022729"/>
    </source>
</evidence>
<evidence type="ECO:0000256" key="4">
    <source>
        <dbReference type="ARBA" id="ARBA00023139"/>
    </source>
</evidence>
<dbReference type="Proteomes" id="UP000677515">
    <property type="component" value="Chromosome"/>
</dbReference>
<keyword evidence="1" id="KW-1003">Cell membrane</keyword>
<keyword evidence="2" id="KW-0732">Signal</keyword>
<evidence type="ECO:0000313" key="7">
    <source>
        <dbReference type="Proteomes" id="UP000677515"/>
    </source>
</evidence>
<keyword evidence="5" id="KW-0449">Lipoprotein</keyword>
<keyword evidence="4" id="KW-0564">Palmitate</keyword>
<reference evidence="6 7" key="1">
    <citation type="submission" date="2021-01" db="EMBL/GenBank/DDBJ databases">
        <title>Complete genome sequence of Erwinia rhapontici MAFF 311153.</title>
        <authorList>
            <person name="Morohoshi T."/>
            <person name="Someya N."/>
        </authorList>
    </citation>
    <scope>NUCLEOTIDE SEQUENCE [LARGE SCALE GENOMIC DNA]</scope>
    <source>
        <strain evidence="6 7">MAFF 311153</strain>
    </source>
</reference>
<dbReference type="InterPro" id="IPR010646">
    <property type="entry name" value="UPF0257"/>
</dbReference>